<feature type="domain" description="Ice-binding protein C-terminal" evidence="1">
    <location>
        <begin position="226"/>
        <end position="249"/>
    </location>
</feature>
<name>A0A518H7N8_9BACT</name>
<gene>
    <name evidence="2" type="ORF">ElP_47300</name>
</gene>
<sequence length="254" mass="26033">MIVPNRARIAGALALCALSFCPDRSADAELITSAAALRSPSTTVGFDPFDFDTPHYLTTSQVVHVDPTPGLGGVTWVPGAADGSALIGNGQLGAVYEPFGFGSNGAWNDVGRGGFTGLVGPDGSMTFEFDAPVSGVGGLINYARPVTGSGPSIAILDVNGSVLESAFLDDPVDGAPVVVGDVLNEGRFRGFQLDSAVIYGFRLSEGRIALDDLAFTRVEIPSAGVVPEPSTLAMAGLGLGVVVAGLRRRRRALA</sequence>
<dbReference type="EMBL" id="CP036426">
    <property type="protein sequence ID" value="QDV36801.1"/>
    <property type="molecule type" value="Genomic_DNA"/>
</dbReference>
<organism evidence="2 3">
    <name type="scientific">Tautonia plasticadhaerens</name>
    <dbReference type="NCBI Taxonomy" id="2527974"/>
    <lineage>
        <taxon>Bacteria</taxon>
        <taxon>Pseudomonadati</taxon>
        <taxon>Planctomycetota</taxon>
        <taxon>Planctomycetia</taxon>
        <taxon>Isosphaerales</taxon>
        <taxon>Isosphaeraceae</taxon>
        <taxon>Tautonia</taxon>
    </lineage>
</organism>
<dbReference type="AlphaFoldDB" id="A0A518H7N8"/>
<evidence type="ECO:0000259" key="1">
    <source>
        <dbReference type="Pfam" id="PF07589"/>
    </source>
</evidence>
<accession>A0A518H7N8</accession>
<evidence type="ECO:0000313" key="3">
    <source>
        <dbReference type="Proteomes" id="UP000317835"/>
    </source>
</evidence>
<dbReference type="Proteomes" id="UP000317835">
    <property type="component" value="Chromosome"/>
</dbReference>
<reference evidence="2 3" key="1">
    <citation type="submission" date="2019-02" db="EMBL/GenBank/DDBJ databases">
        <title>Deep-cultivation of Planctomycetes and their phenomic and genomic characterization uncovers novel biology.</title>
        <authorList>
            <person name="Wiegand S."/>
            <person name="Jogler M."/>
            <person name="Boedeker C."/>
            <person name="Pinto D."/>
            <person name="Vollmers J."/>
            <person name="Rivas-Marin E."/>
            <person name="Kohn T."/>
            <person name="Peeters S.H."/>
            <person name="Heuer A."/>
            <person name="Rast P."/>
            <person name="Oberbeckmann S."/>
            <person name="Bunk B."/>
            <person name="Jeske O."/>
            <person name="Meyerdierks A."/>
            <person name="Storesund J.E."/>
            <person name="Kallscheuer N."/>
            <person name="Luecker S."/>
            <person name="Lage O.M."/>
            <person name="Pohl T."/>
            <person name="Merkel B.J."/>
            <person name="Hornburger P."/>
            <person name="Mueller R.-W."/>
            <person name="Bruemmer F."/>
            <person name="Labrenz M."/>
            <person name="Spormann A.M."/>
            <person name="Op den Camp H."/>
            <person name="Overmann J."/>
            <person name="Amann R."/>
            <person name="Jetten M.S.M."/>
            <person name="Mascher T."/>
            <person name="Medema M.H."/>
            <person name="Devos D.P."/>
            <person name="Kaster A.-K."/>
            <person name="Ovreas L."/>
            <person name="Rohde M."/>
            <person name="Galperin M.Y."/>
            <person name="Jogler C."/>
        </authorList>
    </citation>
    <scope>NUCLEOTIDE SEQUENCE [LARGE SCALE GENOMIC DNA]</scope>
    <source>
        <strain evidence="2 3">ElP</strain>
    </source>
</reference>
<dbReference type="OrthoDB" id="8562701at2"/>
<dbReference type="Pfam" id="PF07589">
    <property type="entry name" value="PEP-CTERM"/>
    <property type="match status" value="1"/>
</dbReference>
<protein>
    <submittedName>
        <fullName evidence="2">PEP-CTERM motif protein</fullName>
    </submittedName>
</protein>
<dbReference type="InterPro" id="IPR013424">
    <property type="entry name" value="Ice-binding_C"/>
</dbReference>
<evidence type="ECO:0000313" key="2">
    <source>
        <dbReference type="EMBL" id="QDV36801.1"/>
    </source>
</evidence>
<dbReference type="KEGG" id="tpla:ElP_47300"/>
<proteinExistence type="predicted"/>
<dbReference type="NCBIfam" id="TIGR02595">
    <property type="entry name" value="PEP_CTERM"/>
    <property type="match status" value="1"/>
</dbReference>
<dbReference type="RefSeq" id="WP_145273657.1">
    <property type="nucleotide sequence ID" value="NZ_CP036426.1"/>
</dbReference>
<keyword evidence="3" id="KW-1185">Reference proteome</keyword>